<feature type="transmembrane region" description="Helical" evidence="13">
    <location>
        <begin position="146"/>
        <end position="165"/>
    </location>
</feature>
<dbReference type="CDD" id="cd13959">
    <property type="entry name" value="PT_UbiA_COQ2"/>
    <property type="match status" value="1"/>
</dbReference>
<reference evidence="15" key="2">
    <citation type="submission" date="2023-11" db="UniProtKB">
        <authorList>
            <consortium name="WormBaseParasite"/>
        </authorList>
    </citation>
    <scope>IDENTIFICATION</scope>
</reference>
<comment type="similarity">
    <text evidence="3 13">Belongs to the UbiA prenyltransferase family.</text>
</comment>
<dbReference type="PANTHER" id="PTHR11048:SF28">
    <property type="entry name" value="4-HYDROXYBENZOATE POLYPRENYLTRANSFERASE, MITOCHONDRIAL"/>
    <property type="match status" value="1"/>
</dbReference>
<keyword evidence="6 13" id="KW-0812">Transmembrane</keyword>
<sequence length="321" mass="36138">MLKNLLRFRPIGCAQFFHTSCYIRNSCEKQSTKPSNLIKSYFELGRFSKPTGTWLLYLPCTWGIAVATPPGQLPDFYMLALFGIGSILMRSAGCTINDMWDQKYDKLVKRTKDRPLASGSLTYFQALSFLGLQLSASLVILLQLNWYSVFLGFLSMVPVTTYPLFKRFTYWPQLVLGLTLNWGVWLGYSAINGFCLFSVCAPLYLAAVFWTCTYDTIYSHQDIDDDIRIGVKSTAILFGENTKPYLALFHTGMTACLLTVGINADAGCIYYLGTLGTMLHIAHLIRKVDLKNPTCCWQTFKASRTSGLLYFLTIALDKICA</sequence>
<evidence type="ECO:0000256" key="7">
    <source>
        <dbReference type="ARBA" id="ARBA00022989"/>
    </source>
</evidence>
<evidence type="ECO:0000256" key="2">
    <source>
        <dbReference type="ARBA" id="ARBA00004141"/>
    </source>
</evidence>
<dbReference type="GO" id="GO:0005743">
    <property type="term" value="C:mitochondrial inner membrane"/>
    <property type="evidence" value="ECO:0007669"/>
    <property type="project" value="UniProtKB-SubCell"/>
</dbReference>
<name>A0AA85KKJ9_TRIRE</name>
<feature type="transmembrane region" description="Helical" evidence="13">
    <location>
        <begin position="121"/>
        <end position="140"/>
    </location>
</feature>
<dbReference type="InterPro" id="IPR006370">
    <property type="entry name" value="HB_polyprenyltransferase-like"/>
</dbReference>
<evidence type="ECO:0000256" key="3">
    <source>
        <dbReference type="ARBA" id="ARBA00005985"/>
    </source>
</evidence>
<keyword evidence="13" id="KW-0999">Mitochondrion inner membrane</keyword>
<evidence type="ECO:0000256" key="9">
    <source>
        <dbReference type="ARBA" id="ARBA00023229"/>
    </source>
</evidence>
<dbReference type="InterPro" id="IPR000537">
    <property type="entry name" value="UbiA_prenyltransferase"/>
</dbReference>
<comment type="catalytic activity">
    <reaction evidence="11">
        <text>all-trans-nonaprenyl diphosphate + 4-hydroxybenzoate = 4-hydroxy-3-(all-trans-nonaprenyl)benzoate + diphosphate</text>
        <dbReference type="Rhea" id="RHEA:17709"/>
        <dbReference type="ChEBI" id="CHEBI:17879"/>
        <dbReference type="ChEBI" id="CHEBI:33019"/>
        <dbReference type="ChEBI" id="CHEBI:58391"/>
        <dbReference type="ChEBI" id="CHEBI:84502"/>
        <dbReference type="EC" id="2.5.1.39"/>
    </reaction>
    <physiologicalReaction direction="left-to-right" evidence="11">
        <dbReference type="Rhea" id="RHEA:17710"/>
    </physiologicalReaction>
</comment>
<dbReference type="InterPro" id="IPR039653">
    <property type="entry name" value="Prenyltransferase"/>
</dbReference>
<dbReference type="NCBIfam" id="TIGR01474">
    <property type="entry name" value="ubiA_proteo"/>
    <property type="match status" value="1"/>
</dbReference>
<keyword evidence="4 13" id="KW-0808">Transferase</keyword>
<dbReference type="EC" id="2.5.1.39" evidence="13"/>
<evidence type="ECO:0000256" key="5">
    <source>
        <dbReference type="ARBA" id="ARBA00022688"/>
    </source>
</evidence>
<proteinExistence type="inferred from homology"/>
<evidence type="ECO:0000256" key="4">
    <source>
        <dbReference type="ARBA" id="ARBA00022679"/>
    </source>
</evidence>
<evidence type="ECO:0000256" key="12">
    <source>
        <dbReference type="ARBA" id="ARBA00051182"/>
    </source>
</evidence>
<reference evidence="14" key="1">
    <citation type="submission" date="2022-06" db="EMBL/GenBank/DDBJ databases">
        <authorList>
            <person name="Berger JAMES D."/>
            <person name="Berger JAMES D."/>
        </authorList>
    </citation>
    <scope>NUCLEOTIDE SEQUENCE [LARGE SCALE GENOMIC DNA]</scope>
</reference>
<evidence type="ECO:0000256" key="13">
    <source>
        <dbReference type="HAMAP-Rule" id="MF_03189"/>
    </source>
</evidence>
<keyword evidence="5 13" id="KW-0831">Ubiquinone biosynthesis</keyword>
<dbReference type="FunFam" id="1.10.357.140:FF:000003">
    <property type="entry name" value="4-hydroxybenzoate polyprenyltransferase, mitochondrial"/>
    <property type="match status" value="1"/>
</dbReference>
<comment type="pathway">
    <text evidence="13">Cofactor biosynthesis; ubiquinone biosynthesis.</text>
</comment>
<dbReference type="GO" id="GO:0006744">
    <property type="term" value="P:ubiquinone biosynthetic process"/>
    <property type="evidence" value="ECO:0007669"/>
    <property type="project" value="UniProtKB-UniRule"/>
</dbReference>
<dbReference type="Gene3D" id="1.10.357.140">
    <property type="entry name" value="UbiA prenyltransferase"/>
    <property type="match status" value="1"/>
</dbReference>
<evidence type="ECO:0000256" key="10">
    <source>
        <dbReference type="ARBA" id="ARBA00049890"/>
    </source>
</evidence>
<comment type="catalytic activity">
    <reaction evidence="12">
        <text>an all-trans-polyprenyl diphosphate + 4-hydroxybenzoate = a 4-hydroxy-3-(all-trans-polyprenyl)benzoate + diphosphate</text>
        <dbReference type="Rhea" id="RHEA:44504"/>
        <dbReference type="Rhea" id="RHEA-COMP:9514"/>
        <dbReference type="Rhea" id="RHEA-COMP:9564"/>
        <dbReference type="ChEBI" id="CHEBI:17879"/>
        <dbReference type="ChEBI" id="CHEBI:33019"/>
        <dbReference type="ChEBI" id="CHEBI:58914"/>
        <dbReference type="ChEBI" id="CHEBI:78396"/>
        <dbReference type="EC" id="2.5.1.39"/>
    </reaction>
    <physiologicalReaction direction="left-to-right" evidence="12">
        <dbReference type="Rhea" id="RHEA:44505"/>
    </physiologicalReaction>
</comment>
<dbReference type="Proteomes" id="UP000050795">
    <property type="component" value="Unassembled WGS sequence"/>
</dbReference>
<accession>A0AA85KKJ9</accession>
<feature type="transmembrane region" description="Helical" evidence="13">
    <location>
        <begin position="185"/>
        <end position="210"/>
    </location>
</feature>
<keyword evidence="7 13" id="KW-1133">Transmembrane helix</keyword>
<dbReference type="FunFam" id="1.20.120.1780:FF:000001">
    <property type="entry name" value="4-hydroxybenzoate octaprenyltransferase"/>
    <property type="match status" value="1"/>
</dbReference>
<dbReference type="PANTHER" id="PTHR11048">
    <property type="entry name" value="PRENYLTRANSFERASES"/>
    <property type="match status" value="1"/>
</dbReference>
<dbReference type="AlphaFoldDB" id="A0AA85KKJ9"/>
<dbReference type="HAMAP" id="MF_01635">
    <property type="entry name" value="UbiA"/>
    <property type="match status" value="1"/>
</dbReference>
<evidence type="ECO:0000256" key="1">
    <source>
        <dbReference type="ARBA" id="ARBA00001946"/>
    </source>
</evidence>
<dbReference type="GO" id="GO:0008299">
    <property type="term" value="P:isoprenoid biosynthetic process"/>
    <property type="evidence" value="ECO:0007669"/>
    <property type="project" value="UniProtKB-UniRule"/>
</dbReference>
<comment type="function">
    <text evidence="13">Catalyzes the prenylation of para-hydroxybenzoate (PHB) with an all-trans polyprenyl group. Mediates the second step in the final reaction sequence of coenzyme Q (CoQ) biosynthesis, which is the condensation of the polyisoprenoid side chain with PHB, generating the first membrane-bound Q intermediate.</text>
</comment>
<evidence type="ECO:0000313" key="15">
    <source>
        <dbReference type="WBParaSite" id="TREG1_97220.1"/>
    </source>
</evidence>
<comment type="catalytic activity">
    <reaction evidence="10">
        <text>all-trans-decaprenyl diphosphate + 4-hydroxybenzoate = 4-hydroxy-3-(all-trans-decaprenyl)benzoate + diphosphate</text>
        <dbReference type="Rhea" id="RHEA:44564"/>
        <dbReference type="ChEBI" id="CHEBI:17879"/>
        <dbReference type="ChEBI" id="CHEBI:33019"/>
        <dbReference type="ChEBI" id="CHEBI:60721"/>
        <dbReference type="ChEBI" id="CHEBI:84503"/>
        <dbReference type="EC" id="2.5.1.39"/>
    </reaction>
    <physiologicalReaction direction="left-to-right" evidence="10">
        <dbReference type="Rhea" id="RHEA:44565"/>
    </physiologicalReaction>
</comment>
<evidence type="ECO:0000313" key="14">
    <source>
        <dbReference type="Proteomes" id="UP000050795"/>
    </source>
</evidence>
<protein>
    <recommendedName>
        <fullName evidence="13">4-hydroxybenzoate polyprenyltransferase, mitochondrial</fullName>
        <shortName evidence="13">4-HB polyprenyltransferase</shortName>
        <ecNumber evidence="13">2.5.1.39</ecNumber>
    </recommendedName>
    <alternativeName>
        <fullName evidence="13">Para-hydroxybenzoate--polyprenyltransferase</fullName>
        <shortName evidence="13">PHB:PPT</shortName>
        <shortName evidence="13">PHB:polyprenyltransferase</shortName>
    </alternativeName>
</protein>
<evidence type="ECO:0000256" key="11">
    <source>
        <dbReference type="ARBA" id="ARBA00050454"/>
    </source>
</evidence>
<keyword evidence="9 13" id="KW-0414">Isoprene biosynthesis</keyword>
<comment type="subcellular location">
    <subcellularLocation>
        <location evidence="2">Membrane</location>
        <topology evidence="2">Multi-pass membrane protein</topology>
    </subcellularLocation>
    <subcellularLocation>
        <location evidence="13">Mitochondrion inner membrane</location>
        <topology evidence="13">Multi-pass membrane protein</topology>
        <orientation evidence="13">Matrix side</orientation>
    </subcellularLocation>
</comment>
<comment type="cofactor">
    <cofactor evidence="1 13">
        <name>Mg(2+)</name>
        <dbReference type="ChEBI" id="CHEBI:18420"/>
    </cofactor>
</comment>
<dbReference type="GO" id="GO:0008412">
    <property type="term" value="F:4-hydroxybenzoate polyprenyltransferase activity"/>
    <property type="evidence" value="ECO:0007669"/>
    <property type="project" value="UniProtKB-EC"/>
</dbReference>
<dbReference type="Pfam" id="PF01040">
    <property type="entry name" value="UbiA"/>
    <property type="match status" value="1"/>
</dbReference>
<keyword evidence="14" id="KW-1185">Reference proteome</keyword>
<dbReference type="WBParaSite" id="TREG1_97220.1">
    <property type="protein sequence ID" value="TREG1_97220.1"/>
    <property type="gene ID" value="TREG1_97220"/>
</dbReference>
<dbReference type="InterPro" id="IPR044878">
    <property type="entry name" value="UbiA_sf"/>
</dbReference>
<evidence type="ECO:0000256" key="6">
    <source>
        <dbReference type="ARBA" id="ARBA00022692"/>
    </source>
</evidence>
<dbReference type="PROSITE" id="PS00943">
    <property type="entry name" value="UBIA"/>
    <property type="match status" value="1"/>
</dbReference>
<organism evidence="14 15">
    <name type="scientific">Trichobilharzia regenti</name>
    <name type="common">Nasal bird schistosome</name>
    <dbReference type="NCBI Taxonomy" id="157069"/>
    <lineage>
        <taxon>Eukaryota</taxon>
        <taxon>Metazoa</taxon>
        <taxon>Spiralia</taxon>
        <taxon>Lophotrochozoa</taxon>
        <taxon>Platyhelminthes</taxon>
        <taxon>Trematoda</taxon>
        <taxon>Digenea</taxon>
        <taxon>Strigeidida</taxon>
        <taxon>Schistosomatoidea</taxon>
        <taxon>Schistosomatidae</taxon>
        <taxon>Trichobilharzia</taxon>
    </lineage>
</organism>
<dbReference type="InterPro" id="IPR030470">
    <property type="entry name" value="UbiA_prenylTrfase_CS"/>
</dbReference>
<dbReference type="Gene3D" id="1.20.120.1780">
    <property type="entry name" value="UbiA prenyltransferase"/>
    <property type="match status" value="1"/>
</dbReference>
<keyword evidence="8 13" id="KW-0472">Membrane</keyword>
<keyword evidence="13" id="KW-0496">Mitochondrion</keyword>
<evidence type="ECO:0000256" key="8">
    <source>
        <dbReference type="ARBA" id="ARBA00023136"/>
    </source>
</evidence>